<feature type="transmembrane region" description="Helical" evidence="7">
    <location>
        <begin position="61"/>
        <end position="80"/>
    </location>
</feature>
<feature type="transmembrane region" description="Helical" evidence="7">
    <location>
        <begin position="369"/>
        <end position="396"/>
    </location>
</feature>
<evidence type="ECO:0000313" key="10">
    <source>
        <dbReference type="EMBL" id="BBH94058.1"/>
    </source>
</evidence>
<keyword evidence="5 7" id="KW-0472">Membrane</keyword>
<dbReference type="InterPro" id="IPR025857">
    <property type="entry name" value="MacB_PCD"/>
</dbReference>
<sequence length="444" mass="46606">MSFLRPETGAQHATVPQPAPLERSAFLPPVHDYRRARGFSAVYQGTRSALRALRANALRSLLTSLGIIIGVGAVIMMISISEGNAATINQRLSALNPTQLTVFPGSARGTGGVSAGLGSAQSLTLDDANAIAQLPHVTAVSPLINTQGQLVAGDQNWSTSVVGVAPPYQQIGGWQLQDGSFISQDDEDSGHTVAVLGQTVVDNLFGPGADPVGQSVRINGVPFTVIGVLAPKGTNGGRNADDVVYVPYTTARQRLSGGRSLGQIVLTADSTSDVGLVQNEVEQLLEQRHNISNPQLDDFQISNQLQVLQSVQGTNQALTILLVSVASVSLVVGGIGIMNIMLVSVTERTREIGIRIAIGARPRDVMTQFLIEALVLSVLGGIIGIILGPVGALVLMHFTNTPFVLDPLSVLLAFGVSALVGIIFGFYPAQRAARLDPIIALRTE</sequence>
<dbReference type="PANTHER" id="PTHR30572:SF4">
    <property type="entry name" value="ABC TRANSPORTER PERMEASE YTRF"/>
    <property type="match status" value="1"/>
</dbReference>
<evidence type="ECO:0000259" key="8">
    <source>
        <dbReference type="Pfam" id="PF02687"/>
    </source>
</evidence>
<feature type="transmembrane region" description="Helical" evidence="7">
    <location>
        <begin position="408"/>
        <end position="427"/>
    </location>
</feature>
<comment type="subcellular location">
    <subcellularLocation>
        <location evidence="1">Cell membrane</location>
        <topology evidence="1">Multi-pass membrane protein</topology>
    </subcellularLocation>
</comment>
<gene>
    <name evidence="10" type="ORF">KTA_22570</name>
</gene>
<dbReference type="GO" id="GO:0022857">
    <property type="term" value="F:transmembrane transporter activity"/>
    <property type="evidence" value="ECO:0007669"/>
    <property type="project" value="TreeGrafter"/>
</dbReference>
<evidence type="ECO:0000256" key="3">
    <source>
        <dbReference type="ARBA" id="ARBA00022692"/>
    </source>
</evidence>
<evidence type="ECO:0000256" key="7">
    <source>
        <dbReference type="SAM" id="Phobius"/>
    </source>
</evidence>
<dbReference type="GO" id="GO:0005886">
    <property type="term" value="C:plasma membrane"/>
    <property type="evidence" value="ECO:0007669"/>
    <property type="project" value="UniProtKB-SubCell"/>
</dbReference>
<feature type="domain" description="MacB-like periplasmic core" evidence="9">
    <location>
        <begin position="60"/>
        <end position="284"/>
    </location>
</feature>
<evidence type="ECO:0000259" key="9">
    <source>
        <dbReference type="Pfam" id="PF12704"/>
    </source>
</evidence>
<evidence type="ECO:0000256" key="6">
    <source>
        <dbReference type="ARBA" id="ARBA00038076"/>
    </source>
</evidence>
<proteinExistence type="inferred from homology"/>
<evidence type="ECO:0000256" key="5">
    <source>
        <dbReference type="ARBA" id="ARBA00023136"/>
    </source>
</evidence>
<name>A0A455T2B3_9CHLR</name>
<evidence type="ECO:0000256" key="1">
    <source>
        <dbReference type="ARBA" id="ARBA00004651"/>
    </source>
</evidence>
<organism evidence="10">
    <name type="scientific">Thermogemmatispora argillosa</name>
    <dbReference type="NCBI Taxonomy" id="2045280"/>
    <lineage>
        <taxon>Bacteria</taxon>
        <taxon>Bacillati</taxon>
        <taxon>Chloroflexota</taxon>
        <taxon>Ktedonobacteria</taxon>
        <taxon>Thermogemmatisporales</taxon>
        <taxon>Thermogemmatisporaceae</taxon>
        <taxon>Thermogemmatispora</taxon>
    </lineage>
</organism>
<dbReference type="PANTHER" id="PTHR30572">
    <property type="entry name" value="MEMBRANE COMPONENT OF TRANSPORTER-RELATED"/>
    <property type="match status" value="1"/>
</dbReference>
<comment type="similarity">
    <text evidence="6">Belongs to the ABC-4 integral membrane protein family.</text>
</comment>
<keyword evidence="2" id="KW-1003">Cell membrane</keyword>
<evidence type="ECO:0000256" key="4">
    <source>
        <dbReference type="ARBA" id="ARBA00022989"/>
    </source>
</evidence>
<dbReference type="InterPro" id="IPR003838">
    <property type="entry name" value="ABC3_permease_C"/>
</dbReference>
<feature type="transmembrane region" description="Helical" evidence="7">
    <location>
        <begin position="318"/>
        <end position="345"/>
    </location>
</feature>
<dbReference type="Pfam" id="PF02687">
    <property type="entry name" value="FtsX"/>
    <property type="match status" value="1"/>
</dbReference>
<dbReference type="InterPro" id="IPR050250">
    <property type="entry name" value="Macrolide_Exporter_MacB"/>
</dbReference>
<dbReference type="Pfam" id="PF12704">
    <property type="entry name" value="MacB_PCD"/>
    <property type="match status" value="1"/>
</dbReference>
<accession>A0A455T2B3</accession>
<protein>
    <submittedName>
        <fullName evidence="10">Multidrug ABC transporter substrate-binding protein</fullName>
    </submittedName>
</protein>
<dbReference type="AlphaFoldDB" id="A0A455T2B3"/>
<keyword evidence="4 7" id="KW-1133">Transmembrane helix</keyword>
<feature type="domain" description="ABC3 transporter permease C-terminal" evidence="8">
    <location>
        <begin position="324"/>
        <end position="437"/>
    </location>
</feature>
<reference evidence="10" key="1">
    <citation type="submission" date="2018-12" db="EMBL/GenBank/DDBJ databases">
        <title>Novel natural products biosynthetic potential of the class Ktedonobacteria.</title>
        <authorList>
            <person name="Zheng Y."/>
            <person name="Saitou A."/>
            <person name="Wang C.M."/>
            <person name="Toyoda A."/>
            <person name="Minakuchi Y."/>
            <person name="Sekiguchi Y."/>
            <person name="Ueda K."/>
            <person name="Takano H."/>
            <person name="Sakai Y."/>
            <person name="Yokota A."/>
            <person name="Yabe S."/>
        </authorList>
    </citation>
    <scope>NUCLEOTIDE SEQUENCE</scope>
    <source>
        <strain evidence="10">A3-2</strain>
    </source>
</reference>
<keyword evidence="3 7" id="KW-0812">Transmembrane</keyword>
<dbReference type="EMBL" id="AP019377">
    <property type="protein sequence ID" value="BBH94058.1"/>
    <property type="molecule type" value="Genomic_DNA"/>
</dbReference>
<evidence type="ECO:0000256" key="2">
    <source>
        <dbReference type="ARBA" id="ARBA00022475"/>
    </source>
</evidence>